<dbReference type="EMBL" id="BMML01000020">
    <property type="protein sequence ID" value="GGN32153.1"/>
    <property type="molecule type" value="Genomic_DNA"/>
</dbReference>
<organism evidence="1 2">
    <name type="scientific">Streptomyces fuscichromogenes</name>
    <dbReference type="NCBI Taxonomy" id="1324013"/>
    <lineage>
        <taxon>Bacteria</taxon>
        <taxon>Bacillati</taxon>
        <taxon>Actinomycetota</taxon>
        <taxon>Actinomycetes</taxon>
        <taxon>Kitasatosporales</taxon>
        <taxon>Streptomycetaceae</taxon>
        <taxon>Streptomyces</taxon>
    </lineage>
</organism>
<accession>A0A918CUX5</accession>
<reference evidence="1" key="2">
    <citation type="submission" date="2020-09" db="EMBL/GenBank/DDBJ databases">
        <authorList>
            <person name="Sun Q."/>
            <person name="Zhou Y."/>
        </authorList>
    </citation>
    <scope>NUCLEOTIDE SEQUENCE</scope>
    <source>
        <strain evidence="1">CGMCC 4.7110</strain>
    </source>
</reference>
<evidence type="ECO:0000313" key="2">
    <source>
        <dbReference type="Proteomes" id="UP000653411"/>
    </source>
</evidence>
<dbReference type="AlphaFoldDB" id="A0A918CUX5"/>
<dbReference type="Proteomes" id="UP000653411">
    <property type="component" value="Unassembled WGS sequence"/>
</dbReference>
<name>A0A918CUX5_9ACTN</name>
<protein>
    <submittedName>
        <fullName evidence="1">Uncharacterized protein</fullName>
    </submittedName>
</protein>
<reference evidence="1" key="1">
    <citation type="journal article" date="2014" name="Int. J. Syst. Evol. Microbiol.">
        <title>Complete genome sequence of Corynebacterium casei LMG S-19264T (=DSM 44701T), isolated from a smear-ripened cheese.</title>
        <authorList>
            <consortium name="US DOE Joint Genome Institute (JGI-PGF)"/>
            <person name="Walter F."/>
            <person name="Albersmeier A."/>
            <person name="Kalinowski J."/>
            <person name="Ruckert C."/>
        </authorList>
    </citation>
    <scope>NUCLEOTIDE SEQUENCE</scope>
    <source>
        <strain evidence="1">CGMCC 4.7110</strain>
    </source>
</reference>
<dbReference type="RefSeq" id="WP_189266951.1">
    <property type="nucleotide sequence ID" value="NZ_BMML01000020.1"/>
</dbReference>
<gene>
    <name evidence="1" type="ORF">GCM10011578_070620</name>
</gene>
<sequence>MAKLTYGPDDIAELDVMGYLRRNEGKFFRSGTYDAVELAGMIATEALILGAENIRIQSDGDWLTVTADRDWLKPFERDAFQAILPFPEAGTNSMLAEILAVAFSAGVTTGTSGTSEVVKGEVDFPGRPVDQNTARAVSFMRRRSS</sequence>
<comment type="caution">
    <text evidence="1">The sequence shown here is derived from an EMBL/GenBank/DDBJ whole genome shotgun (WGS) entry which is preliminary data.</text>
</comment>
<proteinExistence type="predicted"/>
<keyword evidence="2" id="KW-1185">Reference proteome</keyword>
<evidence type="ECO:0000313" key="1">
    <source>
        <dbReference type="EMBL" id="GGN32153.1"/>
    </source>
</evidence>